<dbReference type="RefSeq" id="WP_203854793.1">
    <property type="nucleotide sequence ID" value="NZ_BAAAVW010000030.1"/>
</dbReference>
<dbReference type="AlphaFoldDB" id="A0A919Q1I9"/>
<name>A0A919Q1I9_9ACTN</name>
<reference evidence="2" key="1">
    <citation type="submission" date="2021-01" db="EMBL/GenBank/DDBJ databases">
        <title>Whole genome shotgun sequence of Dactylosporangium siamense NBRC 106093.</title>
        <authorList>
            <person name="Komaki H."/>
            <person name="Tamura T."/>
        </authorList>
    </citation>
    <scope>NUCLEOTIDE SEQUENCE</scope>
    <source>
        <strain evidence="2">NBRC 106093</strain>
    </source>
</reference>
<feature type="region of interest" description="Disordered" evidence="1">
    <location>
        <begin position="30"/>
        <end position="52"/>
    </location>
</feature>
<protein>
    <submittedName>
        <fullName evidence="2">Uncharacterized protein</fullName>
    </submittedName>
</protein>
<organism evidence="2 3">
    <name type="scientific">Dactylosporangium siamense</name>
    <dbReference type="NCBI Taxonomy" id="685454"/>
    <lineage>
        <taxon>Bacteria</taxon>
        <taxon>Bacillati</taxon>
        <taxon>Actinomycetota</taxon>
        <taxon>Actinomycetes</taxon>
        <taxon>Micromonosporales</taxon>
        <taxon>Micromonosporaceae</taxon>
        <taxon>Dactylosporangium</taxon>
    </lineage>
</organism>
<sequence>MEIRIIDGRRATDRAGAAELGGVSIKTINRNASPQHRAETGFPAPLPAQGRRDWYPIDGDDGLDAHFRRQQQRRAETNAQATQAPNGAPAWLYEGEPDDELPASEFYRAAGINQATFAGYVRRSKRAWAEGRDGYLPRPVHDEPGPVSTTTIYYFARWAMIDWLNNRLGKGAGAGRKGHGRPGINDAVAVLTANPSTTPDELATALDIEPDGARYLLRKAREQLAAAAQ</sequence>
<gene>
    <name evidence="2" type="ORF">Dsi01nite_112370</name>
</gene>
<dbReference type="EMBL" id="BONQ01000222">
    <property type="protein sequence ID" value="GIG53196.1"/>
    <property type="molecule type" value="Genomic_DNA"/>
</dbReference>
<comment type="caution">
    <text evidence="2">The sequence shown here is derived from an EMBL/GenBank/DDBJ whole genome shotgun (WGS) entry which is preliminary data.</text>
</comment>
<evidence type="ECO:0000256" key="1">
    <source>
        <dbReference type="SAM" id="MobiDB-lite"/>
    </source>
</evidence>
<proteinExistence type="predicted"/>
<accession>A0A919Q1I9</accession>
<feature type="region of interest" description="Disordered" evidence="1">
    <location>
        <begin position="70"/>
        <end position="95"/>
    </location>
</feature>
<evidence type="ECO:0000313" key="3">
    <source>
        <dbReference type="Proteomes" id="UP000660611"/>
    </source>
</evidence>
<dbReference type="Proteomes" id="UP000660611">
    <property type="component" value="Unassembled WGS sequence"/>
</dbReference>
<keyword evidence="3" id="KW-1185">Reference proteome</keyword>
<evidence type="ECO:0000313" key="2">
    <source>
        <dbReference type="EMBL" id="GIG53196.1"/>
    </source>
</evidence>